<proteinExistence type="predicted"/>
<gene>
    <name evidence="1" type="ORF">LNINA_LOCUS2611</name>
</gene>
<organism evidence="1 2">
    <name type="scientific">Leptosia nina</name>
    <dbReference type="NCBI Taxonomy" id="320188"/>
    <lineage>
        <taxon>Eukaryota</taxon>
        <taxon>Metazoa</taxon>
        <taxon>Ecdysozoa</taxon>
        <taxon>Arthropoda</taxon>
        <taxon>Hexapoda</taxon>
        <taxon>Insecta</taxon>
        <taxon>Pterygota</taxon>
        <taxon>Neoptera</taxon>
        <taxon>Endopterygota</taxon>
        <taxon>Lepidoptera</taxon>
        <taxon>Glossata</taxon>
        <taxon>Ditrysia</taxon>
        <taxon>Papilionoidea</taxon>
        <taxon>Pieridae</taxon>
        <taxon>Pierinae</taxon>
        <taxon>Leptosia</taxon>
    </lineage>
</organism>
<evidence type="ECO:0000313" key="2">
    <source>
        <dbReference type="Proteomes" id="UP001497472"/>
    </source>
</evidence>
<sequence length="76" mass="8024">MLSGAILSAAPVSLRGLAPGLPPARPALLALVMQALHASETSFLGTRYGARTLYQTYPARRTSLATSQSQLYRGAH</sequence>
<evidence type="ECO:0008006" key="3">
    <source>
        <dbReference type="Google" id="ProtNLM"/>
    </source>
</evidence>
<reference evidence="1 2" key="1">
    <citation type="submission" date="2023-11" db="EMBL/GenBank/DDBJ databases">
        <authorList>
            <person name="Okamura Y."/>
        </authorList>
    </citation>
    <scope>NUCLEOTIDE SEQUENCE [LARGE SCALE GENOMIC DNA]</scope>
</reference>
<dbReference type="EMBL" id="CAVLEF010000003">
    <property type="protein sequence ID" value="CAK1542752.1"/>
    <property type="molecule type" value="Genomic_DNA"/>
</dbReference>
<accession>A0AAV1IZS2</accession>
<name>A0AAV1IZS2_9NEOP</name>
<keyword evidence="2" id="KW-1185">Reference proteome</keyword>
<dbReference type="Proteomes" id="UP001497472">
    <property type="component" value="Unassembled WGS sequence"/>
</dbReference>
<dbReference type="AlphaFoldDB" id="A0AAV1IZS2"/>
<comment type="caution">
    <text evidence="1">The sequence shown here is derived from an EMBL/GenBank/DDBJ whole genome shotgun (WGS) entry which is preliminary data.</text>
</comment>
<evidence type="ECO:0000313" key="1">
    <source>
        <dbReference type="EMBL" id="CAK1542752.1"/>
    </source>
</evidence>
<protein>
    <recommendedName>
        <fullName evidence="3">Secreted protein</fullName>
    </recommendedName>
</protein>